<protein>
    <submittedName>
        <fullName evidence="1">Uncharacterized protein</fullName>
    </submittedName>
</protein>
<sequence length="123" mass="13670">MQLYVLVACDGLDEKQEKALKRHLPDLRAALQAYVDDNAANGVALIDECDSDECEDWRLGICQPVKKTVHLTFPVNLFNDLARQYGIDCEIGSIEEGEYDPVSFFGKREGQGDAFLIGAYLGL</sequence>
<dbReference type="eggNOG" id="ENOG5033M9J">
    <property type="taxonomic scope" value="Bacteria"/>
</dbReference>
<reference evidence="1 2" key="1">
    <citation type="journal article" date="2012" name="J. Bacteriol.">
        <title>Genome Sequence of the Alkane-Degrading Bacterium Alcanivorax hongdengensis Type Strain A-11-3.</title>
        <authorList>
            <person name="Lai Q."/>
            <person name="Shao Z."/>
        </authorList>
    </citation>
    <scope>NUCLEOTIDE SEQUENCE [LARGE SCALE GENOMIC DNA]</scope>
    <source>
        <strain evidence="1 2">A-11-3</strain>
    </source>
</reference>
<dbReference type="OrthoDB" id="6077801at2"/>
<comment type="caution">
    <text evidence="1">The sequence shown here is derived from an EMBL/GenBank/DDBJ whole genome shotgun (WGS) entry which is preliminary data.</text>
</comment>
<dbReference type="RefSeq" id="WP_008928192.1">
    <property type="nucleotide sequence ID" value="NZ_AMRJ01000005.1"/>
</dbReference>
<name>L0WGT0_9GAMM</name>
<organism evidence="1 2">
    <name type="scientific">Alcanivorax hongdengensis A-11-3</name>
    <dbReference type="NCBI Taxonomy" id="1177179"/>
    <lineage>
        <taxon>Bacteria</taxon>
        <taxon>Pseudomonadati</taxon>
        <taxon>Pseudomonadota</taxon>
        <taxon>Gammaproteobacteria</taxon>
        <taxon>Oceanospirillales</taxon>
        <taxon>Alcanivoracaceae</taxon>
        <taxon>Alcanivorax</taxon>
    </lineage>
</organism>
<accession>L0WGT0</accession>
<evidence type="ECO:0000313" key="2">
    <source>
        <dbReference type="Proteomes" id="UP000010164"/>
    </source>
</evidence>
<dbReference type="AlphaFoldDB" id="L0WGT0"/>
<dbReference type="EMBL" id="AMRJ01000005">
    <property type="protein sequence ID" value="EKF75030.1"/>
    <property type="molecule type" value="Genomic_DNA"/>
</dbReference>
<evidence type="ECO:0000313" key="1">
    <source>
        <dbReference type="EMBL" id="EKF75030.1"/>
    </source>
</evidence>
<proteinExistence type="predicted"/>
<dbReference type="PATRIC" id="fig|1177179.3.peg.1012"/>
<dbReference type="Proteomes" id="UP000010164">
    <property type="component" value="Unassembled WGS sequence"/>
</dbReference>
<keyword evidence="2" id="KW-1185">Reference proteome</keyword>
<gene>
    <name evidence="1" type="ORF">A11A3_05039</name>
</gene>